<keyword evidence="2" id="KW-1185">Reference proteome</keyword>
<proteinExistence type="predicted"/>
<reference evidence="1 2" key="1">
    <citation type="submission" date="2016-10" db="EMBL/GenBank/DDBJ databases">
        <authorList>
            <person name="de Groot N.N."/>
        </authorList>
    </citation>
    <scope>NUCLEOTIDE SEQUENCE [LARGE SCALE GENOMIC DNA]</scope>
    <source>
        <strain evidence="1 2">47C3B</strain>
    </source>
</reference>
<gene>
    <name evidence="1" type="ORF">SAMN05216464_10814</name>
</gene>
<accession>A0A1G7EG95</accession>
<dbReference type="EMBL" id="FNAI01000008">
    <property type="protein sequence ID" value="SDE62693.1"/>
    <property type="molecule type" value="Genomic_DNA"/>
</dbReference>
<dbReference type="AlphaFoldDB" id="A0A1G7EG95"/>
<protein>
    <submittedName>
        <fullName evidence="1">Uncharacterized protein</fullName>
    </submittedName>
</protein>
<name>A0A1G7EG95_9SPHI</name>
<dbReference type="OrthoDB" id="1263739at2"/>
<sequence length="82" mass="9696">MEEPFVIEYEGKTAKVSEHHLQDMRVFRIIFNGTRKPLTITVAEKPGRKKWWTSVPQGRQKEAEEVGRLIADYIRAKRKEQQ</sequence>
<dbReference type="STRING" id="1391627.SAMN05216464_10814"/>
<evidence type="ECO:0000313" key="2">
    <source>
        <dbReference type="Proteomes" id="UP000199072"/>
    </source>
</evidence>
<organism evidence="1 2">
    <name type="scientific">Mucilaginibacter pineti</name>
    <dbReference type="NCBI Taxonomy" id="1391627"/>
    <lineage>
        <taxon>Bacteria</taxon>
        <taxon>Pseudomonadati</taxon>
        <taxon>Bacteroidota</taxon>
        <taxon>Sphingobacteriia</taxon>
        <taxon>Sphingobacteriales</taxon>
        <taxon>Sphingobacteriaceae</taxon>
        <taxon>Mucilaginibacter</taxon>
    </lineage>
</organism>
<evidence type="ECO:0000313" key="1">
    <source>
        <dbReference type="EMBL" id="SDE62693.1"/>
    </source>
</evidence>
<dbReference type="RefSeq" id="WP_091150792.1">
    <property type="nucleotide sequence ID" value="NZ_FNAI01000008.1"/>
</dbReference>
<dbReference type="Proteomes" id="UP000199072">
    <property type="component" value="Unassembled WGS sequence"/>
</dbReference>